<protein>
    <submittedName>
        <fullName evidence="2">HicB-like protein involved in pilus formation</fullName>
    </submittedName>
</protein>
<dbReference type="EMBL" id="PHUJ01000003">
    <property type="protein sequence ID" value="PKB33158.1"/>
    <property type="molecule type" value="Genomic_DNA"/>
</dbReference>
<proteinExistence type="predicted"/>
<gene>
    <name evidence="2" type="ORF">ATL51_4910</name>
</gene>
<evidence type="ECO:0000313" key="3">
    <source>
        <dbReference type="Proteomes" id="UP000232453"/>
    </source>
</evidence>
<name>A0AA44ZRJ9_PSEA5</name>
<evidence type="ECO:0000313" key="2">
    <source>
        <dbReference type="EMBL" id="PKB33158.1"/>
    </source>
</evidence>
<sequence length="190" mass="19162">MDLTPYVAQLRDDLAAAAAAGDEQTRRTAALLGSAIEPAARLAIMNALSDLASEATAALGDRSVEVRLHGREVRVSVSGGDPEPGHSATPDPAPASEGTSPFGGFPFGGGGSGGPASGGSPFSGDAGDISRVTLRIVEQIKAQAERAAQSQGVSLNTWVSQAVQGALAGAEGRAGRPHRDGRNLRGWVQG</sequence>
<dbReference type="GO" id="GO:0006355">
    <property type="term" value="P:regulation of DNA-templated transcription"/>
    <property type="evidence" value="ECO:0007669"/>
    <property type="project" value="InterPro"/>
</dbReference>
<comment type="caution">
    <text evidence="2">The sequence shown here is derived from an EMBL/GenBank/DDBJ whole genome shotgun (WGS) entry which is preliminary data.</text>
</comment>
<feature type="compositionally biased region" description="Basic and acidic residues" evidence="1">
    <location>
        <begin position="173"/>
        <end position="183"/>
    </location>
</feature>
<dbReference type="RefSeq" id="WP_073578114.1">
    <property type="nucleotide sequence ID" value="NZ_JBEZGR010000001.1"/>
</dbReference>
<feature type="region of interest" description="Disordered" evidence="1">
    <location>
        <begin position="75"/>
        <end position="125"/>
    </location>
</feature>
<dbReference type="Pfam" id="PF05534">
    <property type="entry name" value="HicB"/>
    <property type="match status" value="1"/>
</dbReference>
<accession>A0AA44ZRJ9</accession>
<reference evidence="2 3" key="1">
    <citation type="submission" date="2017-11" db="EMBL/GenBank/DDBJ databases">
        <title>Sequencing the genomes of 1000 actinobacteria strains.</title>
        <authorList>
            <person name="Klenk H.-P."/>
        </authorList>
    </citation>
    <scope>NUCLEOTIDE SEQUENCE [LARGE SCALE GENOMIC DNA]</scope>
    <source>
        <strain evidence="2 3">DSM 44104</strain>
    </source>
</reference>
<dbReference type="SUPFAM" id="SSF47598">
    <property type="entry name" value="Ribbon-helix-helix"/>
    <property type="match status" value="1"/>
</dbReference>
<dbReference type="InterPro" id="IPR010985">
    <property type="entry name" value="Ribbon_hlx_hlx"/>
</dbReference>
<organism evidence="2 3">
    <name type="scientific">Pseudonocardia alni</name>
    <name type="common">Amycolata alni</name>
    <dbReference type="NCBI Taxonomy" id="33907"/>
    <lineage>
        <taxon>Bacteria</taxon>
        <taxon>Bacillati</taxon>
        <taxon>Actinomycetota</taxon>
        <taxon>Actinomycetes</taxon>
        <taxon>Pseudonocardiales</taxon>
        <taxon>Pseudonocardiaceae</taxon>
        <taxon>Pseudonocardia</taxon>
    </lineage>
</organism>
<dbReference type="InterPro" id="IPR008651">
    <property type="entry name" value="Uncharacterised_HicB"/>
</dbReference>
<dbReference type="Proteomes" id="UP000232453">
    <property type="component" value="Unassembled WGS sequence"/>
</dbReference>
<evidence type="ECO:0000256" key="1">
    <source>
        <dbReference type="SAM" id="MobiDB-lite"/>
    </source>
</evidence>
<feature type="region of interest" description="Disordered" evidence="1">
    <location>
        <begin position="169"/>
        <end position="190"/>
    </location>
</feature>
<feature type="compositionally biased region" description="Gly residues" evidence="1">
    <location>
        <begin position="105"/>
        <end position="117"/>
    </location>
</feature>
<dbReference type="AlphaFoldDB" id="A0AA44ZRJ9"/>